<feature type="chain" id="PRO_5043946837" evidence="9">
    <location>
        <begin position="31"/>
        <end position="622"/>
    </location>
</feature>
<dbReference type="Pfam" id="PF07715">
    <property type="entry name" value="Plug"/>
    <property type="match status" value="1"/>
</dbReference>
<dbReference type="InterPro" id="IPR039426">
    <property type="entry name" value="TonB-dep_rcpt-like"/>
</dbReference>
<name>A0AAW4LAC0_9BACT</name>
<keyword evidence="12" id="KW-1185">Reference proteome</keyword>
<dbReference type="AlphaFoldDB" id="A0AAW4LAC0"/>
<keyword evidence="3 8" id="KW-1134">Transmembrane beta strand</keyword>
<keyword evidence="5 9" id="KW-0732">Signal</keyword>
<keyword evidence="2 8" id="KW-0813">Transport</keyword>
<dbReference type="InterPro" id="IPR037066">
    <property type="entry name" value="Plug_dom_sf"/>
</dbReference>
<evidence type="ECO:0000313" key="11">
    <source>
        <dbReference type="EMBL" id="MBT0665515.1"/>
    </source>
</evidence>
<evidence type="ECO:0000256" key="9">
    <source>
        <dbReference type="SAM" id="SignalP"/>
    </source>
</evidence>
<evidence type="ECO:0000256" key="4">
    <source>
        <dbReference type="ARBA" id="ARBA00022692"/>
    </source>
</evidence>
<feature type="domain" description="TonB-dependent receptor plug" evidence="10">
    <location>
        <begin position="57"/>
        <end position="161"/>
    </location>
</feature>
<comment type="similarity">
    <text evidence="8">Belongs to the TonB-dependent receptor family.</text>
</comment>
<keyword evidence="4 8" id="KW-0812">Transmembrane</keyword>
<evidence type="ECO:0000256" key="1">
    <source>
        <dbReference type="ARBA" id="ARBA00004571"/>
    </source>
</evidence>
<proteinExistence type="inferred from homology"/>
<keyword evidence="11" id="KW-0675">Receptor</keyword>
<dbReference type="InterPro" id="IPR036942">
    <property type="entry name" value="Beta-barrel_TonB_sf"/>
</dbReference>
<evidence type="ECO:0000259" key="10">
    <source>
        <dbReference type="Pfam" id="PF07715"/>
    </source>
</evidence>
<reference evidence="11 12" key="1">
    <citation type="submission" date="2021-05" db="EMBL/GenBank/DDBJ databases">
        <title>The draft genome of Geobacter pelophilus DSM 12255.</title>
        <authorList>
            <person name="Xu Z."/>
            <person name="Masuda Y."/>
            <person name="Itoh H."/>
            <person name="Senoo K."/>
        </authorList>
    </citation>
    <scope>NUCLEOTIDE SEQUENCE [LARGE SCALE GENOMIC DNA]</scope>
    <source>
        <strain evidence="11 12">DSM 12255</strain>
    </source>
</reference>
<organism evidence="11 12">
    <name type="scientific">Geoanaerobacter pelophilus</name>
    <dbReference type="NCBI Taxonomy" id="60036"/>
    <lineage>
        <taxon>Bacteria</taxon>
        <taxon>Pseudomonadati</taxon>
        <taxon>Thermodesulfobacteriota</taxon>
        <taxon>Desulfuromonadia</taxon>
        <taxon>Geobacterales</taxon>
        <taxon>Geobacteraceae</taxon>
        <taxon>Geoanaerobacter</taxon>
    </lineage>
</organism>
<gene>
    <name evidence="11" type="ORF">KI809_14500</name>
</gene>
<feature type="signal peptide" evidence="9">
    <location>
        <begin position="1"/>
        <end position="30"/>
    </location>
</feature>
<dbReference type="PROSITE" id="PS52016">
    <property type="entry name" value="TONB_DEPENDENT_REC_3"/>
    <property type="match status" value="1"/>
</dbReference>
<evidence type="ECO:0000256" key="2">
    <source>
        <dbReference type="ARBA" id="ARBA00022448"/>
    </source>
</evidence>
<dbReference type="SUPFAM" id="SSF56935">
    <property type="entry name" value="Porins"/>
    <property type="match status" value="1"/>
</dbReference>
<accession>A0AAW4LAC0</accession>
<evidence type="ECO:0000256" key="3">
    <source>
        <dbReference type="ARBA" id="ARBA00022452"/>
    </source>
</evidence>
<dbReference type="Gene3D" id="2.170.130.10">
    <property type="entry name" value="TonB-dependent receptor, plug domain"/>
    <property type="match status" value="1"/>
</dbReference>
<evidence type="ECO:0000256" key="6">
    <source>
        <dbReference type="ARBA" id="ARBA00023136"/>
    </source>
</evidence>
<dbReference type="GO" id="GO:0009279">
    <property type="term" value="C:cell outer membrane"/>
    <property type="evidence" value="ECO:0007669"/>
    <property type="project" value="UniProtKB-SubCell"/>
</dbReference>
<keyword evidence="7 8" id="KW-0998">Cell outer membrane</keyword>
<dbReference type="InterPro" id="IPR012910">
    <property type="entry name" value="Plug_dom"/>
</dbReference>
<evidence type="ECO:0000256" key="8">
    <source>
        <dbReference type="PROSITE-ProRule" id="PRU01360"/>
    </source>
</evidence>
<protein>
    <submittedName>
        <fullName evidence="11">TonB-dependent receptor</fullName>
    </submittedName>
</protein>
<dbReference type="GO" id="GO:0044718">
    <property type="term" value="P:siderophore transmembrane transport"/>
    <property type="evidence" value="ECO:0007669"/>
    <property type="project" value="TreeGrafter"/>
</dbReference>
<dbReference type="Gene3D" id="2.40.170.20">
    <property type="entry name" value="TonB-dependent receptor, beta-barrel domain"/>
    <property type="match status" value="1"/>
</dbReference>
<dbReference type="PANTHER" id="PTHR30069:SF53">
    <property type="entry name" value="COLICIN I RECEPTOR-RELATED"/>
    <property type="match status" value="1"/>
</dbReference>
<dbReference type="Proteomes" id="UP000811899">
    <property type="component" value="Unassembled WGS sequence"/>
</dbReference>
<comment type="subcellular location">
    <subcellularLocation>
        <location evidence="1 8">Cell outer membrane</location>
        <topology evidence="1 8">Multi-pass membrane protein</topology>
    </subcellularLocation>
</comment>
<comment type="caution">
    <text evidence="11">The sequence shown here is derived from an EMBL/GenBank/DDBJ whole genome shotgun (WGS) entry which is preliminary data.</text>
</comment>
<keyword evidence="6 8" id="KW-0472">Membrane</keyword>
<sequence length="622" mass="69077">MFLRRYILLHLCLVLLAVLSAFGAAAPALAAEEEVLSSLGLGDETEVSTSHFPRPASKVAENVTVITAEEIERLNAHTLADVLQAVSGIQLDYLRTPGSFSYFNIQGALNTTVLVLIDGVRQNDYQFNMAEPGAIPVQQIERIEIIKGAASTAWGPALGGVINIITKEPNPERVASGMVSGSVGDRFTADSRAELNGTVDQFGYYLTAGNLRSDGLLPNNRVNFNNLYAKFSYLLPTKGTLTVGYSYMGVRRGMDEGYIASWDIVAHDTDDLRRQYGFLKLDQPLGERLKLEVEGFLTDRFGVSVWGHIDNGTVVNDNEIEVRDRSRGVNARLNWGDSRQNLVTGLEYVHAEGRNRDLATTDPPIFDRNWDRWALYANGSYSVGPLTLLPGIRIDHTGLSSEYFSYTIGATWRLTENSLLRAYGSQGYGLPSPLSAHGLMKVRTVQAGFESSEIPYLWLKGTYFHNWLRDMESIGEQVLQNQTRQGVELEARTVPLYGLSLSSGYTYSYVRDTDSGERVKTSSNWSVPPHLLKLGLNYDNSGLGLRGSLTGNYVDWNASATTLAAASMIWDLHLNWKVLPQRELSPELFFSARNLFDGVQTTDTELFKNTPRWFEGGVRFKF</sequence>
<evidence type="ECO:0000313" key="12">
    <source>
        <dbReference type="Proteomes" id="UP000811899"/>
    </source>
</evidence>
<dbReference type="PANTHER" id="PTHR30069">
    <property type="entry name" value="TONB-DEPENDENT OUTER MEMBRANE RECEPTOR"/>
    <property type="match status" value="1"/>
</dbReference>
<evidence type="ECO:0000256" key="7">
    <source>
        <dbReference type="ARBA" id="ARBA00023237"/>
    </source>
</evidence>
<dbReference type="GO" id="GO:0015344">
    <property type="term" value="F:siderophore uptake transmembrane transporter activity"/>
    <property type="evidence" value="ECO:0007669"/>
    <property type="project" value="TreeGrafter"/>
</dbReference>
<evidence type="ECO:0000256" key="5">
    <source>
        <dbReference type="ARBA" id="ARBA00022729"/>
    </source>
</evidence>
<dbReference type="EMBL" id="JAHCVJ010000006">
    <property type="protein sequence ID" value="MBT0665515.1"/>
    <property type="molecule type" value="Genomic_DNA"/>
</dbReference>